<proteinExistence type="predicted"/>
<dbReference type="Proteomes" id="UP000010796">
    <property type="component" value="Chromosome"/>
</dbReference>
<dbReference type="EMBL" id="CP003346">
    <property type="protein sequence ID" value="AGA80458.1"/>
    <property type="molecule type" value="Genomic_DNA"/>
</dbReference>
<dbReference type="HOGENOM" id="CLU_3232806_0_0_10"/>
<organism evidence="1 2">
    <name type="scientific">Echinicola vietnamensis (strain DSM 17526 / LMG 23754 / KMM 6221)</name>
    <dbReference type="NCBI Taxonomy" id="926556"/>
    <lineage>
        <taxon>Bacteria</taxon>
        <taxon>Pseudomonadati</taxon>
        <taxon>Bacteroidota</taxon>
        <taxon>Cytophagia</taxon>
        <taxon>Cytophagales</taxon>
        <taxon>Cyclobacteriaceae</taxon>
        <taxon>Echinicola</taxon>
    </lineage>
</organism>
<accession>L0G563</accession>
<sequence>MNGVEGSVARMETGMVLRRFKDEQFFSSRVGRVHQLFYLVWIK</sequence>
<dbReference type="AlphaFoldDB" id="L0G563"/>
<dbReference type="KEGG" id="evi:Echvi_4265"/>
<keyword evidence="2" id="KW-1185">Reference proteome</keyword>
<gene>
    <name evidence="1" type="ordered locus">Echvi_4265</name>
</gene>
<evidence type="ECO:0000313" key="2">
    <source>
        <dbReference type="Proteomes" id="UP000010796"/>
    </source>
</evidence>
<protein>
    <submittedName>
        <fullName evidence="1">Uncharacterized protein</fullName>
    </submittedName>
</protein>
<evidence type="ECO:0000313" key="1">
    <source>
        <dbReference type="EMBL" id="AGA80458.1"/>
    </source>
</evidence>
<name>L0G563_ECHVK</name>
<reference evidence="2" key="1">
    <citation type="submission" date="2012-02" db="EMBL/GenBank/DDBJ databases">
        <title>The complete genome of Echinicola vietnamensis DSM 17526.</title>
        <authorList>
            <person name="Lucas S."/>
            <person name="Copeland A."/>
            <person name="Lapidus A."/>
            <person name="Glavina del Rio T."/>
            <person name="Dalin E."/>
            <person name="Tice H."/>
            <person name="Bruce D."/>
            <person name="Goodwin L."/>
            <person name="Pitluck S."/>
            <person name="Peters L."/>
            <person name="Ovchinnikova G."/>
            <person name="Teshima H."/>
            <person name="Kyrpides N."/>
            <person name="Mavromatis K."/>
            <person name="Ivanova N."/>
            <person name="Brettin T."/>
            <person name="Detter J.C."/>
            <person name="Han C."/>
            <person name="Larimer F."/>
            <person name="Land M."/>
            <person name="Hauser L."/>
            <person name="Markowitz V."/>
            <person name="Cheng J.-F."/>
            <person name="Hugenholtz P."/>
            <person name="Woyke T."/>
            <person name="Wu D."/>
            <person name="Brambilla E."/>
            <person name="Klenk H.-P."/>
            <person name="Eisen J.A."/>
        </authorList>
    </citation>
    <scope>NUCLEOTIDE SEQUENCE [LARGE SCALE GENOMIC DNA]</scope>
    <source>
        <strain evidence="2">DSM 17526 / LMG 23754 / KMM 6221</strain>
    </source>
</reference>